<gene>
    <name evidence="2" type="ORF">EDM22_06485</name>
</gene>
<evidence type="ECO:0000313" key="3">
    <source>
        <dbReference type="Proteomes" id="UP000275048"/>
    </source>
</evidence>
<dbReference type="SUPFAM" id="SSF56529">
    <property type="entry name" value="FAH"/>
    <property type="match status" value="1"/>
</dbReference>
<proteinExistence type="predicted"/>
<evidence type="ECO:0000259" key="1">
    <source>
        <dbReference type="Pfam" id="PF01557"/>
    </source>
</evidence>
<dbReference type="OrthoDB" id="2273115at2"/>
<organism evidence="2 3">
    <name type="scientific">Agromyces tardus</name>
    <dbReference type="NCBI Taxonomy" id="2583849"/>
    <lineage>
        <taxon>Bacteria</taxon>
        <taxon>Bacillati</taxon>
        <taxon>Actinomycetota</taxon>
        <taxon>Actinomycetes</taxon>
        <taxon>Micrococcales</taxon>
        <taxon>Microbacteriaceae</taxon>
        <taxon>Agromyces</taxon>
    </lineage>
</organism>
<keyword evidence="2" id="KW-0378">Hydrolase</keyword>
<dbReference type="GO" id="GO:0016787">
    <property type="term" value="F:hydrolase activity"/>
    <property type="evidence" value="ECO:0007669"/>
    <property type="project" value="UniProtKB-KW"/>
</dbReference>
<comment type="caution">
    <text evidence="2">The sequence shown here is derived from an EMBL/GenBank/DDBJ whole genome shotgun (WGS) entry which is preliminary data.</text>
</comment>
<accession>A0A3M8AHG5</accession>
<protein>
    <submittedName>
        <fullName evidence="2">Fumarylacetoacetate hydrolase family protein</fullName>
    </submittedName>
</protein>
<dbReference type="InterPro" id="IPR036663">
    <property type="entry name" value="Fumarylacetoacetase_C_sf"/>
</dbReference>
<dbReference type="EMBL" id="RHHB01000007">
    <property type="protein sequence ID" value="RNB50648.1"/>
    <property type="molecule type" value="Genomic_DNA"/>
</dbReference>
<name>A0A3M8AHG5_9MICO</name>
<dbReference type="Gene3D" id="3.90.850.10">
    <property type="entry name" value="Fumarylacetoacetase-like, C-terminal domain"/>
    <property type="match status" value="1"/>
</dbReference>
<dbReference type="RefSeq" id="WP_122936249.1">
    <property type="nucleotide sequence ID" value="NZ_JBHSNT010000068.1"/>
</dbReference>
<sequence length="327" mass="34925">MRIARWTRGDTVHEGFVIGDGVVSFPRGLTVADVLAAGLAALPALAAEAEGDAAASAVPLAEVRLLAPLVPASVRDFVAFEEHVEGVTASIDGKSHVADEWYEFPTFYFTNPHSIIATGDELRPPTTERLDFELEVGAVIGGVAGSDGRDLSPAEAARHIFGYTIFNDWSARDIQGREMKVRLGPAKGKDFGTTLGPWIVTADEFDGLVDDEGFLPIVMEVFVNGERIGRDLLSNMGWPFGDLIAYASRDSRVVPGDVLGSGTAGNGGCLAELWGRAGELTPLPLTAGDEVVMRVEGIGEIRNVVGRARPVPEIPAARRRPRARERA</sequence>
<dbReference type="PANTHER" id="PTHR43211:SF1">
    <property type="entry name" value="BLL6422 PROTEIN"/>
    <property type="match status" value="1"/>
</dbReference>
<feature type="domain" description="Fumarylacetoacetase-like C-terminal" evidence="1">
    <location>
        <begin position="74"/>
        <end position="305"/>
    </location>
</feature>
<evidence type="ECO:0000313" key="2">
    <source>
        <dbReference type="EMBL" id="RNB50648.1"/>
    </source>
</evidence>
<keyword evidence="3" id="KW-1185">Reference proteome</keyword>
<reference evidence="2 3" key="1">
    <citation type="submission" date="2018-10" db="EMBL/GenBank/DDBJ databases">
        <title>Isolation, diversity and antibacterial activity of antinobacteria from the wheat rhizosphere soil.</title>
        <authorList>
            <person name="Sun T."/>
        </authorList>
    </citation>
    <scope>NUCLEOTIDE SEQUENCE [LARGE SCALE GENOMIC DNA]</scope>
    <source>
        <strain evidence="2 3">SJ-23</strain>
    </source>
</reference>
<dbReference type="PANTHER" id="PTHR43211">
    <property type="entry name" value="FUMARYLACETOACETATE HYDROLASE"/>
    <property type="match status" value="1"/>
</dbReference>
<dbReference type="AlphaFoldDB" id="A0A3M8AHG5"/>
<dbReference type="Proteomes" id="UP000275048">
    <property type="component" value="Unassembled WGS sequence"/>
</dbReference>
<dbReference type="Pfam" id="PF01557">
    <property type="entry name" value="FAA_hydrolase"/>
    <property type="match status" value="1"/>
</dbReference>
<dbReference type="InterPro" id="IPR011234">
    <property type="entry name" value="Fumarylacetoacetase-like_C"/>
</dbReference>